<feature type="domain" description="Aldehyde oxidase/xanthine dehydrogenase a/b hammerhead" evidence="3">
    <location>
        <begin position="18"/>
        <end position="132"/>
    </location>
</feature>
<dbReference type="Gene3D" id="3.90.1170.50">
    <property type="entry name" value="Aldehyde oxidase/xanthine dehydrogenase, a/b hammerhead"/>
    <property type="match status" value="1"/>
</dbReference>
<dbReference type="Pfam" id="PF20256">
    <property type="entry name" value="MoCoBD_2"/>
    <property type="match status" value="1"/>
</dbReference>
<dbReference type="InterPro" id="IPR053554">
    <property type="entry name" value="Glyceraldehyde_dh-related"/>
</dbReference>
<dbReference type="OrthoDB" id="57164at2157"/>
<gene>
    <name evidence="5" type="ORF">GCM10007116_03070</name>
    <name evidence="4" type="ORF">HS1genome_1244</name>
</gene>
<dbReference type="GeneID" id="38666756"/>
<dbReference type="RefSeq" id="WP_126450068.1">
    <property type="nucleotide sequence ID" value="NZ_AP018553.1"/>
</dbReference>
<dbReference type="SUPFAM" id="SSF56003">
    <property type="entry name" value="Molybdenum cofactor-binding domain"/>
    <property type="match status" value="1"/>
</dbReference>
<dbReference type="EMBL" id="BMQS01000002">
    <property type="protein sequence ID" value="GGT88455.1"/>
    <property type="molecule type" value="Genomic_DNA"/>
</dbReference>
<reference evidence="5" key="1">
    <citation type="journal article" date="2014" name="Int. J. Syst. Evol. Microbiol.">
        <title>Complete genome sequence of Corynebacterium casei LMG S-19264T (=DSM 44701T), isolated from a smear-ripened cheese.</title>
        <authorList>
            <consortium name="US DOE Joint Genome Institute (JGI-PGF)"/>
            <person name="Walter F."/>
            <person name="Albersmeier A."/>
            <person name="Kalinowski J."/>
            <person name="Ruckert C."/>
        </authorList>
    </citation>
    <scope>NUCLEOTIDE SEQUENCE</scope>
    <source>
        <strain evidence="5">JCM 31740</strain>
    </source>
</reference>
<dbReference type="Proteomes" id="UP000276741">
    <property type="component" value="Chromosome"/>
</dbReference>
<evidence type="ECO:0000259" key="3">
    <source>
        <dbReference type="SMART" id="SM01008"/>
    </source>
</evidence>
<sequence length="742" mass="81900">MTYVGKPIKRVFDPRLITGRQNYIDDINFQGLHAAFVRSPYPHARVRSIDASDAVKSKGVVAVFTKRDLGLKEPMRPWVTYIDTSHLKDAPRYIFHDTVKYVGEPVAVVLATDRYLARDAVEKVNVDYEELKAVTKMEDAVKDEVLVHPNLGTNVAYDSNFNAGNVERAFKEAEVVVPIEIANERLSPSPMEPRGIVSRYESGYLTVWASTQIPHILRNEFSRMLGLESSKIRVIMPDIGGAFGSKAHIIPEELAVIAASMKLNSTVKWVATRSEELLASTARHNHFVGEVALKRDGTLLGIRGTLDVEMGAYITYTSMIQPQIIPPMIPGPYKVKDLAIRSRAVYTNTPPITMYRGASRPEATFIIERIMSIAADELKMSDVDIRLRNLVPPDLMPYKNPFGLQYDTGDYPGLLKKAIEKLEYERLIKWAEEEKKRGHRVGVGMAFYLEICGFGPWEYAEVRIDENGNVSVITGATPHGQGTETGIAQIVADELGVDMERVTVIWGDTAIVPAGFGTYGSRTISLAGSAAALASRKVMDKMKRVAASMLGVENVDYKDGKFTAAGKSVGWNEVAKKAYEVKDPGLVAYQFYEANVTFPYGVGVAIVEVDDYGIPKVLKYLSYDDIGKVVNPLLAEGQVHGAVVQAVGQALYEEAKLDENGQLVVSFSDYFIPTFMEAPEIKSQFTDTPHDSPYVTKSKGIGEAGLIVGPAVVVRALENATGARFTKTPVRPEEIFEKIKTK</sequence>
<dbReference type="SMART" id="SM01008">
    <property type="entry name" value="Ald_Xan_dh_C"/>
    <property type="match status" value="1"/>
</dbReference>
<accession>A0A348B3V3</accession>
<proteinExistence type="predicted"/>
<dbReference type="InterPro" id="IPR008274">
    <property type="entry name" value="AldOxase/xan_DH_MoCoBD1"/>
</dbReference>
<reference evidence="4" key="3">
    <citation type="journal article" date="2019" name="BMC Res. Notes">
        <title>Complete genome sequence of the Sulfodiicoccus acidiphilus strain HS-1T, the first crenarchaeon that lacks polB3, isolated from an acidic hot spring in Ohwaku-dani, Hakone, Japan.</title>
        <authorList>
            <person name="Sakai H.D."/>
            <person name="Kurosawa N."/>
        </authorList>
    </citation>
    <scope>NUCLEOTIDE SEQUENCE</scope>
    <source>
        <strain evidence="4">HS-1</strain>
    </source>
</reference>
<dbReference type="AlphaFoldDB" id="A0A348B3V3"/>
<protein>
    <submittedName>
        <fullName evidence="4">Aldehyde oxidase</fullName>
    </submittedName>
</protein>
<evidence type="ECO:0000313" key="5">
    <source>
        <dbReference type="EMBL" id="GGT88455.1"/>
    </source>
</evidence>
<organism evidence="4 6">
    <name type="scientific">Sulfodiicoccus acidiphilus</name>
    <dbReference type="NCBI Taxonomy" id="1670455"/>
    <lineage>
        <taxon>Archaea</taxon>
        <taxon>Thermoproteota</taxon>
        <taxon>Thermoprotei</taxon>
        <taxon>Sulfolobales</taxon>
        <taxon>Sulfolobaceae</taxon>
        <taxon>Sulfodiicoccus</taxon>
    </lineage>
</organism>
<evidence type="ECO:0000256" key="2">
    <source>
        <dbReference type="ARBA" id="ARBA00023002"/>
    </source>
</evidence>
<dbReference type="InterPro" id="IPR036856">
    <property type="entry name" value="Ald_Oxase/Xan_DH_a/b_sf"/>
</dbReference>
<dbReference type="InterPro" id="IPR037165">
    <property type="entry name" value="AldOxase/xan_DH_Mopterin-bd_sf"/>
</dbReference>
<dbReference type="PANTHER" id="PTHR11908">
    <property type="entry name" value="XANTHINE DEHYDROGENASE"/>
    <property type="match status" value="1"/>
</dbReference>
<name>A0A348B3V3_9CREN</name>
<keyword evidence="1" id="KW-0500">Molybdenum</keyword>
<dbReference type="PANTHER" id="PTHR11908:SF132">
    <property type="entry name" value="ALDEHYDE OXIDASE 1-RELATED"/>
    <property type="match status" value="1"/>
</dbReference>
<evidence type="ECO:0000256" key="1">
    <source>
        <dbReference type="ARBA" id="ARBA00022505"/>
    </source>
</evidence>
<dbReference type="Pfam" id="PF01315">
    <property type="entry name" value="Ald_Xan_dh_C"/>
    <property type="match status" value="1"/>
</dbReference>
<dbReference type="GO" id="GO:0016491">
    <property type="term" value="F:oxidoreductase activity"/>
    <property type="evidence" value="ECO:0007669"/>
    <property type="project" value="UniProtKB-KW"/>
</dbReference>
<dbReference type="EMBL" id="AP018553">
    <property type="protein sequence ID" value="BBD72855.1"/>
    <property type="molecule type" value="Genomic_DNA"/>
</dbReference>
<keyword evidence="2" id="KW-0560">Oxidoreductase</keyword>
<dbReference type="KEGG" id="sacd:HS1genome_1244"/>
<dbReference type="Proteomes" id="UP000616143">
    <property type="component" value="Unassembled WGS sequence"/>
</dbReference>
<dbReference type="Gene3D" id="3.30.365.10">
    <property type="entry name" value="Aldehyde oxidase/xanthine dehydrogenase, molybdopterin binding domain"/>
    <property type="match status" value="4"/>
</dbReference>
<dbReference type="InterPro" id="IPR016208">
    <property type="entry name" value="Ald_Oxase/xanthine_DH-like"/>
</dbReference>
<dbReference type="Pfam" id="PF02738">
    <property type="entry name" value="MoCoBD_1"/>
    <property type="match status" value="1"/>
</dbReference>
<keyword evidence="6" id="KW-1185">Reference proteome</keyword>
<dbReference type="SUPFAM" id="SSF54665">
    <property type="entry name" value="CO dehydrogenase molybdoprotein N-domain-like"/>
    <property type="match status" value="1"/>
</dbReference>
<dbReference type="InterPro" id="IPR000674">
    <property type="entry name" value="Ald_Oxase/Xan_DH_a/b"/>
</dbReference>
<dbReference type="NCBIfam" id="NF041018">
    <property type="entry name" value="glyceraldDH_alpha"/>
    <property type="match status" value="1"/>
</dbReference>
<evidence type="ECO:0000313" key="6">
    <source>
        <dbReference type="Proteomes" id="UP000276741"/>
    </source>
</evidence>
<reference evidence="5" key="4">
    <citation type="submission" date="2020-09" db="EMBL/GenBank/DDBJ databases">
        <authorList>
            <person name="Sun Q."/>
            <person name="Ohkuma M."/>
        </authorList>
    </citation>
    <scope>NUCLEOTIDE SEQUENCE</scope>
    <source>
        <strain evidence="5">JCM 31740</strain>
    </source>
</reference>
<dbReference type="GO" id="GO:0005506">
    <property type="term" value="F:iron ion binding"/>
    <property type="evidence" value="ECO:0007669"/>
    <property type="project" value="InterPro"/>
</dbReference>
<reference evidence="6" key="2">
    <citation type="submission" date="2018-04" db="EMBL/GenBank/DDBJ databases">
        <title>Complete genome sequence of Sulfodiicoccus acidiphilus strain HS-1.</title>
        <authorList>
            <person name="Sakai H.D."/>
            <person name="Kurosawa N."/>
        </authorList>
    </citation>
    <scope>NUCLEOTIDE SEQUENCE [LARGE SCALE GENOMIC DNA]</scope>
    <source>
        <strain evidence="6">HS-1</strain>
    </source>
</reference>
<evidence type="ECO:0000313" key="4">
    <source>
        <dbReference type="EMBL" id="BBD72855.1"/>
    </source>
</evidence>
<dbReference type="InterPro" id="IPR046867">
    <property type="entry name" value="AldOxase/xan_DH_MoCoBD2"/>
</dbReference>